<evidence type="ECO:0000259" key="9">
    <source>
        <dbReference type="PROSITE" id="PS50072"/>
    </source>
</evidence>
<dbReference type="AlphaFoldDB" id="A0A8C0Z4D6"/>
<gene>
    <name evidence="11" type="primary">PPIL2</name>
</gene>
<evidence type="ECO:0000256" key="7">
    <source>
        <dbReference type="ARBA" id="ARBA00023242"/>
    </source>
</evidence>
<dbReference type="InterPro" id="IPR029000">
    <property type="entry name" value="Cyclophilin-like_dom_sf"/>
</dbReference>
<comment type="subcellular location">
    <subcellularLocation>
        <location evidence="2">Nucleus</location>
    </subcellularLocation>
</comment>
<organism evidence="11 12">
    <name type="scientific">Canis lupus familiaris</name>
    <name type="common">Dog</name>
    <name type="synonym">Canis familiaris</name>
    <dbReference type="NCBI Taxonomy" id="9615"/>
    <lineage>
        <taxon>Eukaryota</taxon>
        <taxon>Metazoa</taxon>
        <taxon>Chordata</taxon>
        <taxon>Craniata</taxon>
        <taxon>Vertebrata</taxon>
        <taxon>Euteleostomi</taxon>
        <taxon>Mammalia</taxon>
        <taxon>Eutheria</taxon>
        <taxon>Laurasiatheria</taxon>
        <taxon>Carnivora</taxon>
        <taxon>Caniformia</taxon>
        <taxon>Canidae</taxon>
        <taxon>Canis</taxon>
    </lineage>
</organism>
<comment type="similarity">
    <text evidence="3">Belongs to the cyclophilin-type PPIase family. PPIL2 subfamily.</text>
</comment>
<dbReference type="Proteomes" id="UP000694542">
    <property type="component" value="Chromosome 26"/>
</dbReference>
<comment type="catalytic activity">
    <reaction evidence="1">
        <text>S-ubiquitinyl-[E2 ubiquitin-conjugating enzyme]-L-cysteine + [acceptor protein]-L-lysine = [E2 ubiquitin-conjugating enzyme]-L-cysteine + N(6)-ubiquitinyl-[acceptor protein]-L-lysine.</text>
        <dbReference type="EC" id="2.3.2.27"/>
    </reaction>
</comment>
<dbReference type="InterPro" id="IPR020892">
    <property type="entry name" value="Cyclophilin-type_PPIase_CS"/>
</dbReference>
<dbReference type="InterPro" id="IPR002130">
    <property type="entry name" value="Cyclophilin-type_PPIase_dom"/>
</dbReference>
<dbReference type="PRINTS" id="PR00153">
    <property type="entry name" value="CSAPPISMRASE"/>
</dbReference>
<evidence type="ECO:0000259" key="10">
    <source>
        <dbReference type="PROSITE" id="PS51698"/>
    </source>
</evidence>
<evidence type="ECO:0000256" key="1">
    <source>
        <dbReference type="ARBA" id="ARBA00000900"/>
    </source>
</evidence>
<evidence type="ECO:0000256" key="2">
    <source>
        <dbReference type="ARBA" id="ARBA00004123"/>
    </source>
</evidence>
<keyword evidence="6" id="KW-0833">Ubl conjugation pathway</keyword>
<name>A0A8C0Z4D6_CANLF</name>
<evidence type="ECO:0000256" key="3">
    <source>
        <dbReference type="ARBA" id="ARBA00007930"/>
    </source>
</evidence>
<evidence type="ECO:0000313" key="11">
    <source>
        <dbReference type="Ensembl" id="ENSCAFP00040036070.1"/>
    </source>
</evidence>
<dbReference type="SUPFAM" id="SSF50891">
    <property type="entry name" value="Cyclophilin-like"/>
    <property type="match status" value="1"/>
</dbReference>
<dbReference type="InterPro" id="IPR013083">
    <property type="entry name" value="Znf_RING/FYVE/PHD"/>
</dbReference>
<dbReference type="PROSITE" id="PS51698">
    <property type="entry name" value="U_BOX"/>
    <property type="match status" value="1"/>
</dbReference>
<dbReference type="CDD" id="cd16663">
    <property type="entry name" value="RING-Ubox_PPIL2"/>
    <property type="match status" value="1"/>
</dbReference>
<dbReference type="GO" id="GO:0006457">
    <property type="term" value="P:protein folding"/>
    <property type="evidence" value="ECO:0007669"/>
    <property type="project" value="InterPro"/>
</dbReference>
<dbReference type="PROSITE" id="PS50072">
    <property type="entry name" value="CSA_PPIASE_2"/>
    <property type="match status" value="1"/>
</dbReference>
<dbReference type="SUPFAM" id="SSF57850">
    <property type="entry name" value="RING/U-box"/>
    <property type="match status" value="1"/>
</dbReference>
<dbReference type="InterPro" id="IPR026951">
    <property type="entry name" value="PPIL2_U-box_dom"/>
</dbReference>
<protein>
    <recommendedName>
        <fullName evidence="4">RING-type E3 ubiquitin transferase</fullName>
        <ecNumber evidence="4">2.3.2.27</ecNumber>
    </recommendedName>
</protein>
<dbReference type="PANTHER" id="PTHR45625">
    <property type="entry name" value="PEPTIDYL-PROLYL CIS-TRANS ISOMERASE-RELATED"/>
    <property type="match status" value="1"/>
</dbReference>
<dbReference type="Gene3D" id="2.40.100.10">
    <property type="entry name" value="Cyclophilin-like"/>
    <property type="match status" value="1"/>
</dbReference>
<evidence type="ECO:0000256" key="5">
    <source>
        <dbReference type="ARBA" id="ARBA00022679"/>
    </source>
</evidence>
<dbReference type="OrthoDB" id="30774at2759"/>
<feature type="compositionally biased region" description="Low complexity" evidence="8">
    <location>
        <begin position="343"/>
        <end position="358"/>
    </location>
</feature>
<keyword evidence="7" id="KW-0539">Nucleus</keyword>
<dbReference type="SMART" id="SM00504">
    <property type="entry name" value="Ubox"/>
    <property type="match status" value="1"/>
</dbReference>
<feature type="domain" description="U-box" evidence="10">
    <location>
        <begin position="35"/>
        <end position="108"/>
    </location>
</feature>
<evidence type="ECO:0000313" key="12">
    <source>
        <dbReference type="Proteomes" id="UP000694542"/>
    </source>
</evidence>
<feature type="domain" description="PPIase cyclophilin-type" evidence="9">
    <location>
        <begin position="285"/>
        <end position="369"/>
    </location>
</feature>
<dbReference type="PANTHER" id="PTHR45625:SF1">
    <property type="entry name" value="RING-TYPE E3 UBIQUITIN-PROTEIN LIGASE PPIL2"/>
    <property type="match status" value="1"/>
</dbReference>
<dbReference type="GO" id="GO:0061630">
    <property type="term" value="F:ubiquitin protein ligase activity"/>
    <property type="evidence" value="ECO:0007669"/>
    <property type="project" value="UniProtKB-EC"/>
</dbReference>
<proteinExistence type="inferred from homology"/>
<evidence type="ECO:0000256" key="8">
    <source>
        <dbReference type="SAM" id="MobiDB-lite"/>
    </source>
</evidence>
<evidence type="ECO:0000256" key="4">
    <source>
        <dbReference type="ARBA" id="ARBA00012483"/>
    </source>
</evidence>
<accession>A0A8C0Z4D6</accession>
<keyword evidence="5" id="KW-0808">Transferase</keyword>
<dbReference type="GO" id="GO:0016567">
    <property type="term" value="P:protein ubiquitination"/>
    <property type="evidence" value="ECO:0007669"/>
    <property type="project" value="InterPro"/>
</dbReference>
<dbReference type="EC" id="2.3.2.27" evidence="4"/>
<reference evidence="11" key="1">
    <citation type="submission" date="2018-10" db="EMBL/GenBank/DDBJ databases">
        <title>De novo assembly of a Great Dane genome.</title>
        <authorList>
            <person name="Kidd J.M."/>
            <person name="Pendleton A.L."/>
            <person name="Shen F."/>
            <person name="Emery S."/>
        </authorList>
    </citation>
    <scope>NUCLEOTIDE SEQUENCE [LARGE SCALE GENOMIC DNA]</scope>
    <source>
        <strain evidence="11">Great Dane</strain>
    </source>
</reference>
<evidence type="ECO:0000256" key="6">
    <source>
        <dbReference type="ARBA" id="ARBA00022786"/>
    </source>
</evidence>
<reference evidence="11" key="2">
    <citation type="submission" date="2025-08" db="UniProtKB">
        <authorList>
            <consortium name="Ensembl"/>
        </authorList>
    </citation>
    <scope>IDENTIFICATION</scope>
</reference>
<dbReference type="Pfam" id="PF00160">
    <property type="entry name" value="Pro_isomerase"/>
    <property type="match status" value="1"/>
</dbReference>
<dbReference type="PROSITE" id="PS00170">
    <property type="entry name" value="CSA_PPIASE_1"/>
    <property type="match status" value="1"/>
</dbReference>
<dbReference type="Ensembl" id="ENSCAFT00040041359.1">
    <property type="protein sequence ID" value="ENSCAFP00040036070.1"/>
    <property type="gene ID" value="ENSCAFG00040022260.1"/>
</dbReference>
<dbReference type="FunFam" id="3.30.40.10:FF:000079">
    <property type="entry name" value="Peptidyl-prolyl cis-trans isomerase 2"/>
    <property type="match status" value="1"/>
</dbReference>
<dbReference type="InterPro" id="IPR003613">
    <property type="entry name" value="Ubox_domain"/>
</dbReference>
<dbReference type="InterPro" id="IPR044666">
    <property type="entry name" value="Cyclophilin_A-like"/>
</dbReference>
<feature type="region of interest" description="Disordered" evidence="8">
    <location>
        <begin position="336"/>
        <end position="365"/>
    </location>
</feature>
<dbReference type="GO" id="GO:0003755">
    <property type="term" value="F:peptidyl-prolyl cis-trans isomerase activity"/>
    <property type="evidence" value="ECO:0007669"/>
    <property type="project" value="InterPro"/>
</dbReference>
<dbReference type="Gene3D" id="3.30.40.10">
    <property type="entry name" value="Zinc/RING finger domain, C3HC4 (zinc finger)"/>
    <property type="match status" value="1"/>
</dbReference>
<dbReference type="GO" id="GO:0005634">
    <property type="term" value="C:nucleus"/>
    <property type="evidence" value="ECO:0007669"/>
    <property type="project" value="UniProtKB-SubCell"/>
</dbReference>
<sequence>MGKRQHQKDKMYITCAEYTHFYGGKKPDIPQANFRRLPFDHCSLSLQPFAYPVCTPEGIVFDLLNIVPWLKKYGTNPSNGEKLDGRSLIKLNFAKNKEGKYHCPVLFTVFTNNTHIVAIRTTGNVYTYEAVEQLNIKAKNFRDLLTDEPFSRQDIITLQDPTNLDKFNVSNFFHVKNNIKITDPDEEKAKQDPSYYLKNTNAETRETLQELYKEFKGDEVLAATMRVPEKKKVDKLNAAHYSTGKVSASFTSTAMVPETTHEAAAIDEDVLRYQFVKKKGYVRLHTNKGDLNLELHCDMTPKTCENFIKLCKKQYYDGTIFHRSIRNFVIQGGDPTGTGTALSPSAPARTSTRSTPSSGGKRSCREVPGAGAGVGSFPGGPAHCLSPASSSVPVCPHVSLLRFWPWRSGDLEHFSWPRGCLAQHLPAALPKLTPLGSSSRWFQICGLGHILSVLLFCEGPDGISSFVASWLVTPLTRQSEGTAASVAAAGVAESR</sequence>